<dbReference type="STRING" id="307972.A0A2G8K6E2"/>
<comment type="caution">
    <text evidence="8">The sequence shown here is derived from an EMBL/GenBank/DDBJ whole genome shotgun (WGS) entry which is preliminary data.</text>
</comment>
<keyword evidence="9" id="KW-1185">Reference proteome</keyword>
<dbReference type="GO" id="GO:0005634">
    <property type="term" value="C:nucleus"/>
    <property type="evidence" value="ECO:0007669"/>
    <property type="project" value="UniProtKB-SubCell"/>
</dbReference>
<evidence type="ECO:0000313" key="8">
    <source>
        <dbReference type="EMBL" id="PIK43586.1"/>
    </source>
</evidence>
<dbReference type="GO" id="GO:0003677">
    <property type="term" value="F:DNA binding"/>
    <property type="evidence" value="ECO:0007669"/>
    <property type="project" value="UniProtKB-KW"/>
</dbReference>
<dbReference type="PROSITE" id="PS51152">
    <property type="entry name" value="NFYA_HAP2_2"/>
    <property type="match status" value="1"/>
</dbReference>
<keyword evidence="2 6" id="KW-0805">Transcription regulation</keyword>
<keyword evidence="5 6" id="KW-0539">Nucleus</keyword>
<feature type="region of interest" description="Disordered" evidence="7">
    <location>
        <begin position="252"/>
        <end position="278"/>
    </location>
</feature>
<evidence type="ECO:0000256" key="7">
    <source>
        <dbReference type="SAM" id="MobiDB-lite"/>
    </source>
</evidence>
<evidence type="ECO:0000256" key="6">
    <source>
        <dbReference type="RuleBase" id="RU367155"/>
    </source>
</evidence>
<comment type="function">
    <text evidence="6">Component of the sequence-specific heterotrimeric transcription factor (NF-Y) which specifically recognizes a 5'-CCAAT-3' box motif found in the promoters of its target genes.</text>
</comment>
<evidence type="ECO:0000256" key="4">
    <source>
        <dbReference type="ARBA" id="ARBA00023163"/>
    </source>
</evidence>
<accession>A0A2G8K6E2</accession>
<keyword evidence="3 6" id="KW-0238">DNA-binding</keyword>
<comment type="similarity">
    <text evidence="6">Belongs to the NFYA/HAP2 subunit family.</text>
</comment>
<evidence type="ECO:0000256" key="3">
    <source>
        <dbReference type="ARBA" id="ARBA00023125"/>
    </source>
</evidence>
<evidence type="ECO:0000256" key="1">
    <source>
        <dbReference type="ARBA" id="ARBA00004123"/>
    </source>
</evidence>
<dbReference type="Pfam" id="PF02045">
    <property type="entry name" value="CBFB_NFYA"/>
    <property type="match status" value="1"/>
</dbReference>
<dbReference type="Gene3D" id="6.10.250.2430">
    <property type="match status" value="1"/>
</dbReference>
<evidence type="ECO:0000256" key="2">
    <source>
        <dbReference type="ARBA" id="ARBA00023015"/>
    </source>
</evidence>
<evidence type="ECO:0000256" key="5">
    <source>
        <dbReference type="ARBA" id="ARBA00023242"/>
    </source>
</evidence>
<comment type="subcellular location">
    <subcellularLocation>
        <location evidence="1 6">Nucleus</location>
    </subcellularLocation>
</comment>
<name>A0A2G8K6E2_STIJA</name>
<keyword evidence="4 6" id="KW-0804">Transcription</keyword>
<organism evidence="8 9">
    <name type="scientific">Stichopus japonicus</name>
    <name type="common">Sea cucumber</name>
    <dbReference type="NCBI Taxonomy" id="307972"/>
    <lineage>
        <taxon>Eukaryota</taxon>
        <taxon>Metazoa</taxon>
        <taxon>Echinodermata</taxon>
        <taxon>Eleutherozoa</taxon>
        <taxon>Echinozoa</taxon>
        <taxon>Holothuroidea</taxon>
        <taxon>Aspidochirotacea</taxon>
        <taxon>Aspidochirotida</taxon>
        <taxon>Stichopodidae</taxon>
        <taxon>Apostichopus</taxon>
    </lineage>
</organism>
<dbReference type="Proteomes" id="UP000230750">
    <property type="component" value="Unassembled WGS sequence"/>
</dbReference>
<dbReference type="OrthoDB" id="1097733at2759"/>
<reference evidence="8 9" key="1">
    <citation type="journal article" date="2017" name="PLoS Biol.">
        <title>The sea cucumber genome provides insights into morphological evolution and visceral regeneration.</title>
        <authorList>
            <person name="Zhang X."/>
            <person name="Sun L."/>
            <person name="Yuan J."/>
            <person name="Sun Y."/>
            <person name="Gao Y."/>
            <person name="Zhang L."/>
            <person name="Li S."/>
            <person name="Dai H."/>
            <person name="Hamel J.F."/>
            <person name="Liu C."/>
            <person name="Yu Y."/>
            <person name="Liu S."/>
            <person name="Lin W."/>
            <person name="Guo K."/>
            <person name="Jin S."/>
            <person name="Xu P."/>
            <person name="Storey K.B."/>
            <person name="Huan P."/>
            <person name="Zhang T."/>
            <person name="Zhou Y."/>
            <person name="Zhang J."/>
            <person name="Lin C."/>
            <person name="Li X."/>
            <person name="Xing L."/>
            <person name="Huo D."/>
            <person name="Sun M."/>
            <person name="Wang L."/>
            <person name="Mercier A."/>
            <person name="Li F."/>
            <person name="Yang H."/>
            <person name="Xiang J."/>
        </authorList>
    </citation>
    <scope>NUCLEOTIDE SEQUENCE [LARGE SCALE GENOMIC DNA]</scope>
    <source>
        <strain evidence="8">Shaxun</strain>
        <tissue evidence="8">Muscle</tissue>
    </source>
</reference>
<dbReference type="SMART" id="SM00521">
    <property type="entry name" value="CBF"/>
    <property type="match status" value="1"/>
</dbReference>
<gene>
    <name evidence="8" type="ORF">BSL78_19558</name>
</gene>
<dbReference type="AlphaFoldDB" id="A0A2G8K6E2"/>
<comment type="subunit">
    <text evidence="6">Heterotrimer.</text>
</comment>
<evidence type="ECO:0000313" key="9">
    <source>
        <dbReference type="Proteomes" id="UP000230750"/>
    </source>
</evidence>
<dbReference type="GO" id="GO:0003700">
    <property type="term" value="F:DNA-binding transcription factor activity"/>
    <property type="evidence" value="ECO:0007669"/>
    <property type="project" value="UniProtKB-UniRule"/>
</dbReference>
<sequence length="322" mass="34753">MESNSGVSLALSSDQLSAIQGIQNSQSQTTGLQQIQLAQGQNQVVQVSGGQIISGSQPITVQVAGNQSGQIQLQMPSGSSNQQLQTIQVVQPQQLQSQNDTLTTQSNQNQVQQIILQGQQSNQLPLQQLITADGQTIFIQPVNSNNEGTVSLPQTQLSQNNSSASQILTMPNSDPGTVIMMVPGAGGVHTMQKIPLAGAAELLEEEPLYVNAKQYHRILKRRQARARLEAEGRIPKERRKYLHESRHNHAMNRIRGDGGRFNQGSQREMDDPSHSQAGSTQVLTLYHHQPLLNSAAVSQGTALLAQAQAETIPSITTNGDQG</sequence>
<protein>
    <recommendedName>
        <fullName evidence="6">Nuclear transcription factor Y subunit</fullName>
    </recommendedName>
</protein>
<dbReference type="PANTHER" id="PTHR12632">
    <property type="entry name" value="TRANSCRIPTION FACTOR NF-Y ALPHA-RELATED"/>
    <property type="match status" value="1"/>
</dbReference>
<proteinExistence type="inferred from homology"/>
<dbReference type="InterPro" id="IPR001289">
    <property type="entry name" value="NFYA"/>
</dbReference>
<dbReference type="EMBL" id="MRZV01000840">
    <property type="protein sequence ID" value="PIK43586.1"/>
    <property type="molecule type" value="Genomic_DNA"/>
</dbReference>
<dbReference type="PRINTS" id="PR00616">
    <property type="entry name" value="CCAATSUBUNTB"/>
</dbReference>